<name>A0A9P4K7U4_9PLEO</name>
<keyword evidence="3" id="KW-1185">Reference proteome</keyword>
<dbReference type="OrthoDB" id="3597048at2759"/>
<gene>
    <name evidence="2" type="ORF">CC78DRAFT_439804</name>
</gene>
<feature type="transmembrane region" description="Helical" evidence="1">
    <location>
        <begin position="91"/>
        <end position="115"/>
    </location>
</feature>
<dbReference type="EMBL" id="ML986628">
    <property type="protein sequence ID" value="KAF2263270.1"/>
    <property type="molecule type" value="Genomic_DNA"/>
</dbReference>
<feature type="non-terminal residue" evidence="2">
    <location>
        <position position="1"/>
    </location>
</feature>
<feature type="transmembrane region" description="Helical" evidence="1">
    <location>
        <begin position="54"/>
        <end position="70"/>
    </location>
</feature>
<sequence>SISSLGLISSMVGFLHDQKDHVGSYQVNWPGRTVQLVVEPKHLWVDQGHESNGVAGYGFFLGLFGLYVAWRQRERQLSVRNPTNQTPSKTLLALVILHFLAVLFTLSAIIVVFLVTNQTSGQFISRGIVRSYIPYPVNKWTPETWFKAVLDLPLADQHQRDKIDSNVTNMVAWRWMLIPIFLTDVL</sequence>
<dbReference type="AlphaFoldDB" id="A0A9P4K7U4"/>
<feature type="non-terminal residue" evidence="2">
    <location>
        <position position="186"/>
    </location>
</feature>
<keyword evidence="1" id="KW-0812">Transmembrane</keyword>
<evidence type="ECO:0000256" key="1">
    <source>
        <dbReference type="SAM" id="Phobius"/>
    </source>
</evidence>
<dbReference type="Proteomes" id="UP000800093">
    <property type="component" value="Unassembled WGS sequence"/>
</dbReference>
<keyword evidence="1" id="KW-0472">Membrane</keyword>
<protein>
    <submittedName>
        <fullName evidence="2">Uncharacterized protein</fullName>
    </submittedName>
</protein>
<keyword evidence="1" id="KW-1133">Transmembrane helix</keyword>
<reference evidence="3" key="1">
    <citation type="journal article" date="2020" name="Stud. Mycol.">
        <title>101 Dothideomycetes genomes: A test case for predicting lifestyles and emergence of pathogens.</title>
        <authorList>
            <person name="Haridas S."/>
            <person name="Albert R."/>
            <person name="Binder M."/>
            <person name="Bloem J."/>
            <person name="LaButti K."/>
            <person name="Salamov A."/>
            <person name="Andreopoulos B."/>
            <person name="Baker S."/>
            <person name="Barry K."/>
            <person name="Bills G."/>
            <person name="Bluhm B."/>
            <person name="Cannon C."/>
            <person name="Castanera R."/>
            <person name="Culley D."/>
            <person name="Daum C."/>
            <person name="Ezra D."/>
            <person name="Gonzalez J."/>
            <person name="Henrissat B."/>
            <person name="Kuo A."/>
            <person name="Liang C."/>
            <person name="Lipzen A."/>
            <person name="Lutzoni F."/>
            <person name="Magnuson J."/>
            <person name="Mondo S."/>
            <person name="Nolan M."/>
            <person name="Ohm R."/>
            <person name="Pangilinan J."/>
            <person name="Park H.-J."/>
            <person name="Ramirez L."/>
            <person name="Alfaro M."/>
            <person name="Sun H."/>
            <person name="Tritt A."/>
            <person name="Yoshinaga Y."/>
            <person name="Zwiers L.-H."/>
            <person name="Turgeon B."/>
            <person name="Goodwin S."/>
            <person name="Spatafora J."/>
            <person name="Crous P."/>
            <person name="Grigoriev I."/>
        </authorList>
    </citation>
    <scope>NUCLEOTIDE SEQUENCE [LARGE SCALE GENOMIC DNA]</scope>
    <source>
        <strain evidence="3">CBS 304.66</strain>
    </source>
</reference>
<evidence type="ECO:0000313" key="2">
    <source>
        <dbReference type="EMBL" id="KAF2263270.1"/>
    </source>
</evidence>
<evidence type="ECO:0000313" key="3">
    <source>
        <dbReference type="Proteomes" id="UP000800093"/>
    </source>
</evidence>
<proteinExistence type="predicted"/>
<accession>A0A9P4K7U4</accession>
<comment type="caution">
    <text evidence="2">The sequence shown here is derived from an EMBL/GenBank/DDBJ whole genome shotgun (WGS) entry which is preliminary data.</text>
</comment>
<organism evidence="2 3">
    <name type="scientific">Lojkania enalia</name>
    <dbReference type="NCBI Taxonomy" id="147567"/>
    <lineage>
        <taxon>Eukaryota</taxon>
        <taxon>Fungi</taxon>
        <taxon>Dikarya</taxon>
        <taxon>Ascomycota</taxon>
        <taxon>Pezizomycotina</taxon>
        <taxon>Dothideomycetes</taxon>
        <taxon>Pleosporomycetidae</taxon>
        <taxon>Pleosporales</taxon>
        <taxon>Pleosporales incertae sedis</taxon>
        <taxon>Lojkania</taxon>
    </lineage>
</organism>